<sequence length="156" mass="18339">MYKNQIVSYTGTEGLLKATLNSLNAKGELLIFETSYASLNDMFTLDQAEEIRSQFVKRAIRVRQLTNHAYHEPYTKVKDFHQKIMNIRYINPKKLIIRIETLIYNDTVAMYEPKIDGFCLEIYSKELASQQRQMFEFVWEQADRPIIGKNGRTSIF</sequence>
<dbReference type="EMBL" id="LCAG01000025">
    <property type="protein sequence ID" value="KKR85963.1"/>
    <property type="molecule type" value="Genomic_DNA"/>
</dbReference>
<reference evidence="1 2" key="1">
    <citation type="journal article" date="2015" name="Nature">
        <title>rRNA introns, odd ribosomes, and small enigmatic genomes across a large radiation of phyla.</title>
        <authorList>
            <person name="Brown C.T."/>
            <person name="Hug L.A."/>
            <person name="Thomas B.C."/>
            <person name="Sharon I."/>
            <person name="Castelle C.J."/>
            <person name="Singh A."/>
            <person name="Wilkins M.J."/>
            <person name="Williams K.H."/>
            <person name="Banfield J.F."/>
        </authorList>
    </citation>
    <scope>NUCLEOTIDE SEQUENCE [LARGE SCALE GENOMIC DNA]</scope>
</reference>
<protein>
    <submittedName>
        <fullName evidence="1">Uncharacterized protein</fullName>
    </submittedName>
</protein>
<accession>A0A0G0UAD4</accession>
<dbReference type="Proteomes" id="UP000034854">
    <property type="component" value="Unassembled WGS sequence"/>
</dbReference>
<dbReference type="AlphaFoldDB" id="A0A0G0UAD4"/>
<organism evidence="1 2">
    <name type="scientific">Candidatus Curtissbacteria bacterium GW2011_GWA1_41_11</name>
    <dbReference type="NCBI Taxonomy" id="1618409"/>
    <lineage>
        <taxon>Bacteria</taxon>
        <taxon>Candidatus Curtissiibacteriota</taxon>
    </lineage>
</organism>
<name>A0A0G0UAD4_9BACT</name>
<gene>
    <name evidence="1" type="ORF">UU34_C0025G0005</name>
</gene>
<comment type="caution">
    <text evidence="1">The sequence shown here is derived from an EMBL/GenBank/DDBJ whole genome shotgun (WGS) entry which is preliminary data.</text>
</comment>
<evidence type="ECO:0000313" key="1">
    <source>
        <dbReference type="EMBL" id="KKR85963.1"/>
    </source>
</evidence>
<evidence type="ECO:0000313" key="2">
    <source>
        <dbReference type="Proteomes" id="UP000034854"/>
    </source>
</evidence>
<proteinExistence type="predicted"/>